<dbReference type="KEGG" id="chyd:H4K34_10695"/>
<keyword evidence="3" id="KW-1185">Reference proteome</keyword>
<accession>A0A7H0VAU9</accession>
<protein>
    <recommendedName>
        <fullName evidence="4">SPOR domain-containing protein</fullName>
    </recommendedName>
</protein>
<feature type="chain" id="PRO_5029000211" description="SPOR domain-containing protein" evidence="1">
    <location>
        <begin position="20"/>
        <end position="137"/>
    </location>
</feature>
<sequence>MLRFLALSLVLSCALTMKAQSNEKLPTAQPKVTVEMSESVHNLLYLYKAKAKKYPQIAGFRIQIFNGRKNDCLERRGLFLRDYPKMQAYLLYEVPEYKTQVGNFRTRLEAEAFLQSIIDAFPGSFVVATQIDYPKVD</sequence>
<dbReference type="RefSeq" id="WP_210757414.1">
    <property type="nucleotide sequence ID" value="NZ_CP060139.1"/>
</dbReference>
<feature type="signal peptide" evidence="1">
    <location>
        <begin position="1"/>
        <end position="19"/>
    </location>
</feature>
<evidence type="ECO:0008006" key="4">
    <source>
        <dbReference type="Google" id="ProtNLM"/>
    </source>
</evidence>
<reference evidence="2 3" key="1">
    <citation type="submission" date="2020-08" db="EMBL/GenBank/DDBJ databases">
        <title>Croceimicrobium hydrocarbonivorans gen. nov., sp. nov., a novel marine bacterium isolated from a bacterial consortium that degrades polyethylene terephthalate.</title>
        <authorList>
            <person name="Liu R."/>
        </authorList>
    </citation>
    <scope>NUCLEOTIDE SEQUENCE [LARGE SCALE GENOMIC DNA]</scope>
    <source>
        <strain evidence="2 3">A20-9</strain>
    </source>
</reference>
<evidence type="ECO:0000313" key="3">
    <source>
        <dbReference type="Proteomes" id="UP000516305"/>
    </source>
</evidence>
<dbReference type="AlphaFoldDB" id="A0A7H0VAU9"/>
<organism evidence="2 3">
    <name type="scientific">Croceimicrobium hydrocarbonivorans</name>
    <dbReference type="NCBI Taxonomy" id="2761580"/>
    <lineage>
        <taxon>Bacteria</taxon>
        <taxon>Pseudomonadati</taxon>
        <taxon>Bacteroidota</taxon>
        <taxon>Flavobacteriia</taxon>
        <taxon>Flavobacteriales</taxon>
        <taxon>Owenweeksiaceae</taxon>
        <taxon>Croceimicrobium</taxon>
    </lineage>
</organism>
<proteinExistence type="predicted"/>
<name>A0A7H0VAU9_9FLAO</name>
<dbReference type="Proteomes" id="UP000516305">
    <property type="component" value="Chromosome"/>
</dbReference>
<dbReference type="EMBL" id="CP060139">
    <property type="protein sequence ID" value="QNR22847.1"/>
    <property type="molecule type" value="Genomic_DNA"/>
</dbReference>
<evidence type="ECO:0000256" key="1">
    <source>
        <dbReference type="SAM" id="SignalP"/>
    </source>
</evidence>
<keyword evidence="1" id="KW-0732">Signal</keyword>
<gene>
    <name evidence="2" type="ORF">H4K34_10695</name>
</gene>
<evidence type="ECO:0000313" key="2">
    <source>
        <dbReference type="EMBL" id="QNR22847.1"/>
    </source>
</evidence>